<dbReference type="Gene3D" id="3.20.20.60">
    <property type="entry name" value="Phosphoenolpyruvate-binding domains"/>
    <property type="match status" value="1"/>
</dbReference>
<gene>
    <name evidence="19" type="primary">ppsA</name>
    <name evidence="19" type="ORF">QUC21_00700</name>
</gene>
<dbReference type="InterPro" id="IPR036637">
    <property type="entry name" value="Phosphohistidine_dom_sf"/>
</dbReference>
<comment type="caution">
    <text evidence="19">The sequence shown here is derived from an EMBL/GenBank/DDBJ whole genome shotgun (WGS) entry which is preliminary data.</text>
</comment>
<evidence type="ECO:0000256" key="6">
    <source>
        <dbReference type="ARBA" id="ARBA00021623"/>
    </source>
</evidence>
<keyword evidence="10 15" id="KW-0418">Kinase</keyword>
<evidence type="ECO:0000256" key="2">
    <source>
        <dbReference type="ARBA" id="ARBA00002988"/>
    </source>
</evidence>
<dbReference type="Pfam" id="PF00391">
    <property type="entry name" value="PEP-utilizers"/>
    <property type="match status" value="1"/>
</dbReference>
<dbReference type="NCBIfam" id="NF005057">
    <property type="entry name" value="PRK06464.1"/>
    <property type="match status" value="1"/>
</dbReference>
<evidence type="ECO:0000313" key="19">
    <source>
        <dbReference type="EMBL" id="MDM9557518.1"/>
    </source>
</evidence>
<dbReference type="InterPro" id="IPR006319">
    <property type="entry name" value="PEP_synth"/>
</dbReference>
<dbReference type="Pfam" id="PF02896">
    <property type="entry name" value="PEP-utilizers_C"/>
    <property type="match status" value="1"/>
</dbReference>
<evidence type="ECO:0000256" key="14">
    <source>
        <dbReference type="ARBA" id="ARBA00047700"/>
    </source>
</evidence>
<dbReference type="GO" id="GO:0008986">
    <property type="term" value="F:pyruvate, water dikinase activity"/>
    <property type="evidence" value="ECO:0007669"/>
    <property type="project" value="UniProtKB-EC"/>
</dbReference>
<evidence type="ECO:0000256" key="9">
    <source>
        <dbReference type="ARBA" id="ARBA00022741"/>
    </source>
</evidence>
<keyword evidence="8 15" id="KW-0479">Metal-binding</keyword>
<dbReference type="SUPFAM" id="SSF52009">
    <property type="entry name" value="Phosphohistidine domain"/>
    <property type="match status" value="1"/>
</dbReference>
<comment type="catalytic activity">
    <reaction evidence="14 15">
        <text>pyruvate + ATP + H2O = phosphoenolpyruvate + AMP + phosphate + 2 H(+)</text>
        <dbReference type="Rhea" id="RHEA:11364"/>
        <dbReference type="ChEBI" id="CHEBI:15361"/>
        <dbReference type="ChEBI" id="CHEBI:15377"/>
        <dbReference type="ChEBI" id="CHEBI:15378"/>
        <dbReference type="ChEBI" id="CHEBI:30616"/>
        <dbReference type="ChEBI" id="CHEBI:43474"/>
        <dbReference type="ChEBI" id="CHEBI:58702"/>
        <dbReference type="ChEBI" id="CHEBI:456215"/>
        <dbReference type="EC" id="2.7.9.2"/>
    </reaction>
</comment>
<keyword evidence="7 15" id="KW-0808">Transferase</keyword>
<evidence type="ECO:0000256" key="1">
    <source>
        <dbReference type="ARBA" id="ARBA00001946"/>
    </source>
</evidence>
<dbReference type="InterPro" id="IPR018274">
    <property type="entry name" value="PEP_util_AS"/>
</dbReference>
<dbReference type="PANTHER" id="PTHR43030:SF1">
    <property type="entry name" value="PHOSPHOENOLPYRUVATE SYNTHASE"/>
    <property type="match status" value="1"/>
</dbReference>
<organism evidence="19 20">
    <name type="scientific">Bordetella petrii</name>
    <dbReference type="NCBI Taxonomy" id="94624"/>
    <lineage>
        <taxon>Bacteria</taxon>
        <taxon>Pseudomonadati</taxon>
        <taxon>Pseudomonadota</taxon>
        <taxon>Betaproteobacteria</taxon>
        <taxon>Burkholderiales</taxon>
        <taxon>Alcaligenaceae</taxon>
        <taxon>Bordetella</taxon>
    </lineage>
</organism>
<keyword evidence="11 15" id="KW-0067">ATP-binding</keyword>
<comment type="pathway">
    <text evidence="3 15">Carbohydrate biosynthesis; gluconeogenesis.</text>
</comment>
<dbReference type="PROSITE" id="PS00370">
    <property type="entry name" value="PEP_ENZYMES_PHOS_SITE"/>
    <property type="match status" value="1"/>
</dbReference>
<keyword evidence="20" id="KW-1185">Reference proteome</keyword>
<keyword evidence="12 15" id="KW-0460">Magnesium</keyword>
<dbReference type="InterPro" id="IPR008279">
    <property type="entry name" value="PEP-util_enz_mobile_dom"/>
</dbReference>
<name>A0ABT7VX73_9BORD</name>
<evidence type="ECO:0000256" key="7">
    <source>
        <dbReference type="ARBA" id="ARBA00022679"/>
    </source>
</evidence>
<evidence type="ECO:0000256" key="13">
    <source>
        <dbReference type="ARBA" id="ARBA00033470"/>
    </source>
</evidence>
<dbReference type="Gene3D" id="3.30.1490.20">
    <property type="entry name" value="ATP-grasp fold, A domain"/>
    <property type="match status" value="1"/>
</dbReference>
<dbReference type="EMBL" id="JAUDJE010000001">
    <property type="protein sequence ID" value="MDM9557518.1"/>
    <property type="molecule type" value="Genomic_DNA"/>
</dbReference>
<sequence>MSYVVSFEQLRMSDVDSVGGKNASLGEMISQLSGAGVRVPGGFATTAEAFRDFLKASGLDQRIATRLSTLNPEDVRELATAGAEIRQWIIEAPFSPEFEQQIRTAFAALDADGKGSFAVRSSATAEDLPDASFAGQQETFLNVVGIDDVLDKIRHVFASLYNDRAISYRVHKGYAHAEVALSAGVQRMVRSDKGSAGVMFTIDTESGFQDVVFITSSYGLGETVVQGAVNPDEFYVFKPTLEQGHYPIVSRRIGSKLIKMEFDPERPEGRAVRTVDVPVSERNRYSLTDDEVTELARYAVIIEKHYGRPMDIEWGRDGIDGKIYILQARPETVKSQQNGNDVQQRYRLKATGQVLVTGRAIGQKIGSGPVRVVADISEMDKVQAGDVLVTDMTDPNWEPVMKRASAIVTNRGGRTCHAAIIARELGIPAVVGCGEATDVLKEGQAVTVSCAEGDEGRIYDGLIETEVEEVRRGEMPPIDVKIMMNVGNPQLAFDFAQIPNAGVGLARLEFIINNNIGIHPKAVLDYPNVDGELKKAVESAARGYASPRAFFVEKLAEGIATIAAAFWPKSVIVRMSDFKSNEYRKLVGGSRYEPEEENPMLGFRGASRYIAADFAECFRMECEALKKVRDEMGLTNVEIMVPFVRTLGQAARVVDLLAAHGLARGENGLKLIMMCEVPSNAILAEEFLQYFDGFSIGSNDMTQLTLGLDRDSGMELLAADFDERDDAVKFMLRRAIKACLAANKYVGICGQGPSDHPDFAQWLKDEGILSMSLNPDTVVDTWQRLAK</sequence>
<dbReference type="InterPro" id="IPR002192">
    <property type="entry name" value="PPDK_AMP/ATP-bd"/>
</dbReference>
<dbReference type="PROSITE" id="PS00742">
    <property type="entry name" value="PEP_ENZYMES_2"/>
    <property type="match status" value="1"/>
</dbReference>
<protein>
    <recommendedName>
        <fullName evidence="6 15">Phosphoenolpyruvate synthase</fullName>
        <shortName evidence="15">PEP synthase</shortName>
        <ecNumber evidence="5 15">2.7.9.2</ecNumber>
    </recommendedName>
    <alternativeName>
        <fullName evidence="13 15">Pyruvate, water dikinase</fullName>
    </alternativeName>
</protein>
<evidence type="ECO:0000256" key="15">
    <source>
        <dbReference type="PIRNR" id="PIRNR000854"/>
    </source>
</evidence>
<evidence type="ECO:0000256" key="12">
    <source>
        <dbReference type="ARBA" id="ARBA00022842"/>
    </source>
</evidence>
<feature type="domain" description="Pyruvate phosphate dikinase AMP/ATP-binding" evidence="17">
    <location>
        <begin position="16"/>
        <end position="348"/>
    </location>
</feature>
<dbReference type="InterPro" id="IPR000121">
    <property type="entry name" value="PEP_util_C"/>
</dbReference>
<dbReference type="InterPro" id="IPR023151">
    <property type="entry name" value="PEP_util_CS"/>
</dbReference>
<dbReference type="InterPro" id="IPR040442">
    <property type="entry name" value="Pyrv_kinase-like_dom_sf"/>
</dbReference>
<reference evidence="19" key="1">
    <citation type="submission" date="2023-06" db="EMBL/GenBank/DDBJ databases">
        <title>full genome analysis of Phenantherene degrader P3.</title>
        <authorList>
            <person name="Akbar A."/>
            <person name="Rahmeh R."/>
            <person name="Kishk M."/>
        </authorList>
    </citation>
    <scope>NUCLEOTIDE SEQUENCE</scope>
    <source>
        <strain evidence="19">P3</strain>
    </source>
</reference>
<dbReference type="SUPFAM" id="SSF51621">
    <property type="entry name" value="Phosphoenolpyruvate/pyruvate domain"/>
    <property type="match status" value="1"/>
</dbReference>
<proteinExistence type="inferred from homology"/>
<evidence type="ECO:0000256" key="5">
    <source>
        <dbReference type="ARBA" id="ARBA00011996"/>
    </source>
</evidence>
<evidence type="ECO:0000256" key="11">
    <source>
        <dbReference type="ARBA" id="ARBA00022840"/>
    </source>
</evidence>
<accession>A0ABT7VX73</accession>
<evidence type="ECO:0000259" key="16">
    <source>
        <dbReference type="Pfam" id="PF00391"/>
    </source>
</evidence>
<evidence type="ECO:0000259" key="17">
    <source>
        <dbReference type="Pfam" id="PF01326"/>
    </source>
</evidence>
<evidence type="ECO:0000313" key="20">
    <source>
        <dbReference type="Proteomes" id="UP001175604"/>
    </source>
</evidence>
<feature type="domain" description="PEP-utilising enzyme C-terminal" evidence="18">
    <location>
        <begin position="479"/>
        <end position="786"/>
    </location>
</feature>
<dbReference type="InterPro" id="IPR015813">
    <property type="entry name" value="Pyrv/PenolPyrv_kinase-like_dom"/>
</dbReference>
<dbReference type="Pfam" id="PF01326">
    <property type="entry name" value="PPDK_N"/>
    <property type="match status" value="1"/>
</dbReference>
<evidence type="ECO:0000256" key="10">
    <source>
        <dbReference type="ARBA" id="ARBA00022777"/>
    </source>
</evidence>
<dbReference type="RefSeq" id="WP_028355978.1">
    <property type="nucleotide sequence ID" value="NZ_JAUDJE010000001.1"/>
</dbReference>
<dbReference type="InterPro" id="IPR013815">
    <property type="entry name" value="ATP_grasp_subdomain_1"/>
</dbReference>
<dbReference type="Proteomes" id="UP001175604">
    <property type="component" value="Unassembled WGS sequence"/>
</dbReference>
<dbReference type="NCBIfam" id="TIGR01418">
    <property type="entry name" value="PEP_synth"/>
    <property type="match status" value="1"/>
</dbReference>
<evidence type="ECO:0000256" key="3">
    <source>
        <dbReference type="ARBA" id="ARBA00004742"/>
    </source>
</evidence>
<dbReference type="Gene3D" id="3.30.470.20">
    <property type="entry name" value="ATP-grasp fold, B domain"/>
    <property type="match status" value="1"/>
</dbReference>
<dbReference type="Gene3D" id="3.50.30.10">
    <property type="entry name" value="Phosphohistidine domain"/>
    <property type="match status" value="1"/>
</dbReference>
<evidence type="ECO:0000256" key="8">
    <source>
        <dbReference type="ARBA" id="ARBA00022723"/>
    </source>
</evidence>
<comment type="function">
    <text evidence="2 15">Catalyzes the phosphorylation of pyruvate to phosphoenolpyruvate.</text>
</comment>
<dbReference type="PIRSF" id="PIRSF000854">
    <property type="entry name" value="PEP_synthase"/>
    <property type="match status" value="1"/>
</dbReference>
<comment type="similarity">
    <text evidence="4 15">Belongs to the PEP-utilizing enzyme family.</text>
</comment>
<evidence type="ECO:0000256" key="4">
    <source>
        <dbReference type="ARBA" id="ARBA00007837"/>
    </source>
</evidence>
<keyword evidence="9 15" id="KW-0547">Nucleotide-binding</keyword>
<evidence type="ECO:0000259" key="18">
    <source>
        <dbReference type="Pfam" id="PF02896"/>
    </source>
</evidence>
<dbReference type="EC" id="2.7.9.2" evidence="5 15"/>
<comment type="cofactor">
    <cofactor evidence="1 15">
        <name>Mg(2+)</name>
        <dbReference type="ChEBI" id="CHEBI:18420"/>
    </cofactor>
</comment>
<dbReference type="PANTHER" id="PTHR43030">
    <property type="entry name" value="PHOSPHOENOLPYRUVATE SYNTHASE"/>
    <property type="match status" value="1"/>
</dbReference>
<feature type="domain" description="PEP-utilising enzyme mobile" evidence="16">
    <location>
        <begin position="383"/>
        <end position="453"/>
    </location>
</feature>
<dbReference type="SUPFAM" id="SSF56059">
    <property type="entry name" value="Glutathione synthetase ATP-binding domain-like"/>
    <property type="match status" value="1"/>
</dbReference>